<name>A0ABD0UZT7_DENTH</name>
<evidence type="ECO:0000313" key="2">
    <source>
        <dbReference type="EMBL" id="KAL0918050.1"/>
    </source>
</evidence>
<dbReference type="Proteomes" id="UP001552299">
    <property type="component" value="Unassembled WGS sequence"/>
</dbReference>
<feature type="region of interest" description="Disordered" evidence="1">
    <location>
        <begin position="1"/>
        <end position="61"/>
    </location>
</feature>
<evidence type="ECO:0000313" key="3">
    <source>
        <dbReference type="Proteomes" id="UP001552299"/>
    </source>
</evidence>
<feature type="compositionally biased region" description="Basic residues" evidence="1">
    <location>
        <begin position="23"/>
        <end position="33"/>
    </location>
</feature>
<gene>
    <name evidence="2" type="ORF">M5K25_010038</name>
</gene>
<comment type="caution">
    <text evidence="2">The sequence shown here is derived from an EMBL/GenBank/DDBJ whole genome shotgun (WGS) entry which is preliminary data.</text>
</comment>
<dbReference type="AlphaFoldDB" id="A0ABD0UZT7"/>
<evidence type="ECO:0000256" key="1">
    <source>
        <dbReference type="SAM" id="MobiDB-lite"/>
    </source>
</evidence>
<accession>A0ABD0UZT7</accession>
<sequence>MGPNQRPEAHFEDPSFIIERGSKRGRRGVKARKQGGEGRKGRRQTKVFLPPNSSSTTAGLPPSLRLSQDFRLATNLCWTSF</sequence>
<protein>
    <submittedName>
        <fullName evidence="2">Uncharacterized protein</fullName>
    </submittedName>
</protein>
<proteinExistence type="predicted"/>
<dbReference type="EMBL" id="JANQDX010000009">
    <property type="protein sequence ID" value="KAL0918050.1"/>
    <property type="molecule type" value="Genomic_DNA"/>
</dbReference>
<reference evidence="2 3" key="1">
    <citation type="journal article" date="2024" name="Plant Biotechnol. J.">
        <title>Dendrobium thyrsiflorum genome and its molecular insights into genes involved in important horticultural traits.</title>
        <authorList>
            <person name="Chen B."/>
            <person name="Wang J.Y."/>
            <person name="Zheng P.J."/>
            <person name="Li K.L."/>
            <person name="Liang Y.M."/>
            <person name="Chen X.F."/>
            <person name="Zhang C."/>
            <person name="Zhao X."/>
            <person name="He X."/>
            <person name="Zhang G.Q."/>
            <person name="Liu Z.J."/>
            <person name="Xu Q."/>
        </authorList>
    </citation>
    <scope>NUCLEOTIDE SEQUENCE [LARGE SCALE GENOMIC DNA]</scope>
    <source>
        <strain evidence="2">GZMU011</strain>
    </source>
</reference>
<organism evidence="2 3">
    <name type="scientific">Dendrobium thyrsiflorum</name>
    <name type="common">Pinecone-like raceme dendrobium</name>
    <name type="synonym">Orchid</name>
    <dbReference type="NCBI Taxonomy" id="117978"/>
    <lineage>
        <taxon>Eukaryota</taxon>
        <taxon>Viridiplantae</taxon>
        <taxon>Streptophyta</taxon>
        <taxon>Embryophyta</taxon>
        <taxon>Tracheophyta</taxon>
        <taxon>Spermatophyta</taxon>
        <taxon>Magnoliopsida</taxon>
        <taxon>Liliopsida</taxon>
        <taxon>Asparagales</taxon>
        <taxon>Orchidaceae</taxon>
        <taxon>Epidendroideae</taxon>
        <taxon>Malaxideae</taxon>
        <taxon>Dendrobiinae</taxon>
        <taxon>Dendrobium</taxon>
    </lineage>
</organism>
<keyword evidence="3" id="KW-1185">Reference proteome</keyword>